<dbReference type="EMBL" id="AEJC01000064">
    <property type="protein sequence ID" value="EKX68611.1"/>
    <property type="molecule type" value="Genomic_DNA"/>
</dbReference>
<feature type="compositionally biased region" description="Low complexity" evidence="3">
    <location>
        <begin position="423"/>
        <end position="434"/>
    </location>
</feature>
<evidence type="ECO:0000256" key="1">
    <source>
        <dbReference type="ARBA" id="ARBA00022801"/>
    </source>
</evidence>
<dbReference type="PANTHER" id="PTHR43156:SF2">
    <property type="entry name" value="STAGE II SPORULATION PROTEIN E"/>
    <property type="match status" value="1"/>
</dbReference>
<accession>L1L6C3</accession>
<dbReference type="PATRIC" id="fig|698759.3.peg.850"/>
<gene>
    <name evidence="6" type="ORF">STRIP9103_09333</name>
</gene>
<dbReference type="Gene3D" id="3.60.40.10">
    <property type="entry name" value="PPM-type phosphatase domain"/>
    <property type="match status" value="1"/>
</dbReference>
<name>L1L6C3_9ACTN</name>
<keyword evidence="7" id="KW-1185">Reference proteome</keyword>
<evidence type="ECO:0000256" key="3">
    <source>
        <dbReference type="SAM" id="MobiDB-lite"/>
    </source>
</evidence>
<dbReference type="GO" id="GO:0016791">
    <property type="term" value="F:phosphatase activity"/>
    <property type="evidence" value="ECO:0007669"/>
    <property type="project" value="TreeGrafter"/>
</dbReference>
<evidence type="ECO:0000313" key="6">
    <source>
        <dbReference type="EMBL" id="EKX68611.1"/>
    </source>
</evidence>
<dbReference type="Pfam" id="PF08448">
    <property type="entry name" value="PAS_4"/>
    <property type="match status" value="1"/>
</dbReference>
<keyword evidence="2" id="KW-0175">Coiled coil</keyword>
<dbReference type="InterPro" id="IPR052016">
    <property type="entry name" value="Bact_Sigma-Reg"/>
</dbReference>
<sequence length="441" mass="48179">MEEHTGRRRRGRQVMREAPIDYAAVFRALPGMVALLTPDLVYVDANDDFLRLAGRTREQLLGRYIFDVFPENPNDPAAAGMRETEASMLRVVATGERDTMALLRYDIEDPQRPGHWEEHYWSPVNAPVLGPDGKVALIVHRVEEVTELIRAFGGPAGDSRSRVLEAELYTRARELQEVNERLRQAHAHEREVALALQAAMLPPPRPTGPHEAAVRYRPAVGALNVCGDWYDMVDLPGRSLAVAVGDAVGHGLAAACVMGQLRSALSAAARVADGPAQALDALGLYARSVDGAESTTAVKAFIDGEGLHRLEQPQHHLQQRRPPALLNPDGTVSFLDQATDPPLGARLAHVARPQATTSFAEGGTLVLYTDGLIERRSEDIDTGLARLADSLTHRRQADPEAWPTPSWPTCSQPTATPMTRPWSSSAFDRSSRGSGPERPLR</sequence>
<reference evidence="6 7" key="1">
    <citation type="submission" date="2012-11" db="EMBL/GenBank/DDBJ databases">
        <authorList>
            <person name="Huguet-Tapia J.C."/>
            <person name="Durkin A.S."/>
            <person name="Pettis G.S."/>
            <person name="Badger J.H."/>
        </authorList>
    </citation>
    <scope>NUCLEOTIDE SEQUENCE [LARGE SCALE GENOMIC DNA]</scope>
    <source>
        <strain evidence="6 7">91-03</strain>
    </source>
</reference>
<evidence type="ECO:0000259" key="4">
    <source>
        <dbReference type="SMART" id="SM00091"/>
    </source>
</evidence>
<dbReference type="Proteomes" id="UP000010411">
    <property type="component" value="Unassembled WGS sequence"/>
</dbReference>
<feature type="compositionally biased region" description="Polar residues" evidence="3">
    <location>
        <begin position="407"/>
        <end position="417"/>
    </location>
</feature>
<dbReference type="InterPro" id="IPR013656">
    <property type="entry name" value="PAS_4"/>
</dbReference>
<feature type="domain" description="PPM-type phosphatase" evidence="5">
    <location>
        <begin position="210"/>
        <end position="429"/>
    </location>
</feature>
<keyword evidence="1" id="KW-0378">Hydrolase</keyword>
<feature type="coiled-coil region" evidence="2">
    <location>
        <begin position="165"/>
        <end position="192"/>
    </location>
</feature>
<dbReference type="PANTHER" id="PTHR43156">
    <property type="entry name" value="STAGE II SPORULATION PROTEIN E-RELATED"/>
    <property type="match status" value="1"/>
</dbReference>
<comment type="caution">
    <text evidence="6">The sequence shown here is derived from an EMBL/GenBank/DDBJ whole genome shotgun (WGS) entry which is preliminary data.</text>
</comment>
<dbReference type="SMART" id="SM00091">
    <property type="entry name" value="PAS"/>
    <property type="match status" value="1"/>
</dbReference>
<dbReference type="CDD" id="cd00130">
    <property type="entry name" value="PAS"/>
    <property type="match status" value="1"/>
</dbReference>
<dbReference type="Gene3D" id="3.30.450.20">
    <property type="entry name" value="PAS domain"/>
    <property type="match status" value="1"/>
</dbReference>
<evidence type="ECO:0000256" key="2">
    <source>
        <dbReference type="SAM" id="Coils"/>
    </source>
</evidence>
<feature type="domain" description="PAS" evidence="4">
    <location>
        <begin position="20"/>
        <end position="86"/>
    </location>
</feature>
<dbReference type="InterPro" id="IPR000014">
    <property type="entry name" value="PAS"/>
</dbReference>
<dbReference type="Pfam" id="PF07228">
    <property type="entry name" value="SpoIIE"/>
    <property type="match status" value="1"/>
</dbReference>
<evidence type="ECO:0000259" key="5">
    <source>
        <dbReference type="SMART" id="SM00331"/>
    </source>
</evidence>
<dbReference type="InterPro" id="IPR001932">
    <property type="entry name" value="PPM-type_phosphatase-like_dom"/>
</dbReference>
<protein>
    <submittedName>
        <fullName evidence="6">Stage II sporulation protein E</fullName>
    </submittedName>
</protein>
<dbReference type="AlphaFoldDB" id="L1L6C3"/>
<evidence type="ECO:0000313" key="7">
    <source>
        <dbReference type="Proteomes" id="UP000010411"/>
    </source>
</evidence>
<feature type="region of interest" description="Disordered" evidence="3">
    <location>
        <begin position="395"/>
        <end position="441"/>
    </location>
</feature>
<proteinExistence type="predicted"/>
<dbReference type="SMART" id="SM00331">
    <property type="entry name" value="PP2C_SIG"/>
    <property type="match status" value="1"/>
</dbReference>
<dbReference type="InterPro" id="IPR036457">
    <property type="entry name" value="PPM-type-like_dom_sf"/>
</dbReference>
<organism evidence="6 7">
    <name type="scientific">Streptomyces ipomoeae 91-03</name>
    <dbReference type="NCBI Taxonomy" id="698759"/>
    <lineage>
        <taxon>Bacteria</taxon>
        <taxon>Bacillati</taxon>
        <taxon>Actinomycetota</taxon>
        <taxon>Actinomycetes</taxon>
        <taxon>Kitasatosporales</taxon>
        <taxon>Streptomycetaceae</taxon>
        <taxon>Streptomyces</taxon>
    </lineage>
</organism>
<dbReference type="InterPro" id="IPR035965">
    <property type="entry name" value="PAS-like_dom_sf"/>
</dbReference>
<dbReference type="SUPFAM" id="SSF55785">
    <property type="entry name" value="PYP-like sensor domain (PAS domain)"/>
    <property type="match status" value="1"/>
</dbReference>